<name>A0AAV0W5B3_9HEMI</name>
<protein>
    <submittedName>
        <fullName evidence="1">Uncharacterized protein</fullName>
    </submittedName>
</protein>
<accession>A0AAV0W5B3</accession>
<comment type="caution">
    <text evidence="1">The sequence shown here is derived from an EMBL/GenBank/DDBJ whole genome shotgun (WGS) entry which is preliminary data.</text>
</comment>
<reference evidence="1 2" key="1">
    <citation type="submission" date="2023-01" db="EMBL/GenBank/DDBJ databases">
        <authorList>
            <person name="Whitehead M."/>
        </authorList>
    </citation>
    <scope>NUCLEOTIDE SEQUENCE [LARGE SCALE GENOMIC DNA]</scope>
</reference>
<evidence type="ECO:0000313" key="1">
    <source>
        <dbReference type="EMBL" id="CAI6350984.1"/>
    </source>
</evidence>
<sequence>MDVFGGSPSSQLNKTITDMKEKFAEQLDSHVNLIGINYSKIAKLDEKFTNELGLHTNLITANDEKISSFNDRVLANEMQIIRLGTIGSVQANDKYFLENNNKIESCIESIEDVNKYIKDLKVSLAHAYARIIILEDRFAENWKQSDP</sequence>
<organism evidence="1 2">
    <name type="scientific">Macrosiphum euphorbiae</name>
    <name type="common">potato aphid</name>
    <dbReference type="NCBI Taxonomy" id="13131"/>
    <lineage>
        <taxon>Eukaryota</taxon>
        <taxon>Metazoa</taxon>
        <taxon>Ecdysozoa</taxon>
        <taxon>Arthropoda</taxon>
        <taxon>Hexapoda</taxon>
        <taxon>Insecta</taxon>
        <taxon>Pterygota</taxon>
        <taxon>Neoptera</taxon>
        <taxon>Paraneoptera</taxon>
        <taxon>Hemiptera</taxon>
        <taxon>Sternorrhyncha</taxon>
        <taxon>Aphidomorpha</taxon>
        <taxon>Aphidoidea</taxon>
        <taxon>Aphididae</taxon>
        <taxon>Macrosiphini</taxon>
        <taxon>Macrosiphum</taxon>
    </lineage>
</organism>
<evidence type="ECO:0000313" key="2">
    <source>
        <dbReference type="Proteomes" id="UP001160148"/>
    </source>
</evidence>
<proteinExistence type="predicted"/>
<dbReference type="AlphaFoldDB" id="A0AAV0W5B3"/>
<dbReference type="Proteomes" id="UP001160148">
    <property type="component" value="Unassembled WGS sequence"/>
</dbReference>
<gene>
    <name evidence="1" type="ORF">MEUPH1_LOCUS7379</name>
</gene>
<keyword evidence="2" id="KW-1185">Reference proteome</keyword>
<dbReference type="EMBL" id="CARXXK010000001">
    <property type="protein sequence ID" value="CAI6350984.1"/>
    <property type="molecule type" value="Genomic_DNA"/>
</dbReference>